<keyword evidence="2" id="KW-1133">Transmembrane helix</keyword>
<name>A0ABR7MIM2_9BACT</name>
<keyword evidence="5" id="KW-1185">Reference proteome</keyword>
<dbReference type="RefSeq" id="WP_187318754.1">
    <property type="nucleotide sequence ID" value="NZ_JACSCY010000003.1"/>
</dbReference>
<gene>
    <name evidence="4" type="ORF">H8B15_05940</name>
</gene>
<dbReference type="Gene3D" id="3.40.1090.10">
    <property type="entry name" value="Cytosolic phospholipase A2 catalytic domain"/>
    <property type="match status" value="1"/>
</dbReference>
<dbReference type="SUPFAM" id="SSF52151">
    <property type="entry name" value="FabD/lysophospholipase-like"/>
    <property type="match status" value="1"/>
</dbReference>
<reference evidence="4 5" key="1">
    <citation type="submission" date="2020-08" db="EMBL/GenBank/DDBJ databases">
        <title>Hymenobacter sp.</title>
        <authorList>
            <person name="Kim M.K."/>
        </authorList>
    </citation>
    <scope>NUCLEOTIDE SEQUENCE [LARGE SCALE GENOMIC DNA]</scope>
    <source>
        <strain evidence="4 5">BT507</strain>
    </source>
</reference>
<evidence type="ECO:0000259" key="3">
    <source>
        <dbReference type="Pfam" id="PF01734"/>
    </source>
</evidence>
<evidence type="ECO:0000256" key="2">
    <source>
        <dbReference type="SAM" id="Phobius"/>
    </source>
</evidence>
<dbReference type="PANTHER" id="PTHR10728">
    <property type="entry name" value="CYTOSOLIC PHOSPHOLIPASE A2"/>
    <property type="match status" value="1"/>
</dbReference>
<feature type="transmembrane region" description="Helical" evidence="2">
    <location>
        <begin position="538"/>
        <end position="564"/>
    </location>
</feature>
<dbReference type="InterPro" id="IPR002641">
    <property type="entry name" value="PNPLA_dom"/>
</dbReference>
<evidence type="ECO:0000313" key="5">
    <source>
        <dbReference type="Proteomes" id="UP000622017"/>
    </source>
</evidence>
<sequence>MDVATELSTRLAGYVGLVQDVLALLSDNERTALNLTTSRFQRPDLLALRLPQDAGPLRVHLLAILGAYPGLLTGALEMAAPDQHLSLADKHHHDTPKTRQLQQDHLLAFVAQVERLLTHVLLPHRDFLRDSLAKKAGMAGLSATAASPPPDHWRYAIRALLYANPEIRVAVLDALAPYEPILVAKARQVLEQRKAVGPEGRRRLLTDDRYRDKVLGAGKSSLPFEVVFRCELKEVEARRNARPENRHYQTPTLPESFDAWQRADGLGLCGLAFSGGGIRSATFNLGILQGLAGKGWLPRVDYLSTVSGGSYLGAWFSAWVKRAGSLDKVVDRLCPDLTPEPRAEEVRPIRWLRMYSNYLAPNPSIMSQDSWTMGLTWLRNALLNQLILVLALGAVVALSIALQQLWRGPTGWTQQPSGWSALLTVLTLGAGLAGGFGMSMYKAGHRWPPRLRVRRLVTLTLLLSMVGAFLASALMVHWLPPTLAPPALRWTAYWPVGAWVVATLFGVLLLIAVIGRYDRCFYNVEDQLPRKRWKKRLAWVWIGFWSLLAAVVGLVALLAVWHGLFTLFHYSLSPSPEQQPGIGSFDYFARATDTLFYQVLRQRVAPFTPLYMDLAFLLGLPLVLEALAVTVIARMALLGRNFPDERREWWGRLGAVINLTAVLWLVVVGSTFVGPYLFEVIQNSLAAKVAATGWAALVAAAVRWAYSARTPAQPDQPGASSWVDTLLSVGPYAFGLGLLLLIAALVKTLLVQVEWVIADEALRAFALAGVLGAVALLLAWRIDVNEFSLHHFYRNRLTRAYLGASRRRSERAHTANPFTSFDRLDDLKLCRLRRHDPLQFDKPYDAPYLIINAALNATVVTDLARQDRKAESFVFTPHYCGFDFTSLRAVNPTVPSADFGYRPTRQYAYPEGNGPALGTALTISGAAANPNCGYSSSPASAFLLTLFNIRLGWWMGNPWREDTWRHSGPRLGLLYLLKDLVGRSGTDDRYVNLSDGGHFDNMGVYELVRRRCRFVIVGDGEEDHLFSCEGLANAIRRCRVDFGVEIDLDVTPITNRTNRVSKRHYAIGTISYPEDPPRQPSGRILYLKSSLTGNEPTDIREYAEKNADFPHQSTADQFFNESQFESYRRLGLHLVEELNRHVPLALGPTRSLAAVFDQLQQTVAPPPSQKSVTKHRIHTHANHHYHYAHYRYLRNQTGRHTG</sequence>
<feature type="transmembrane region" description="Helical" evidence="2">
    <location>
        <begin position="726"/>
        <end position="750"/>
    </location>
</feature>
<organism evidence="4 5">
    <name type="scientific">Hymenobacter citatus</name>
    <dbReference type="NCBI Taxonomy" id="2763506"/>
    <lineage>
        <taxon>Bacteria</taxon>
        <taxon>Pseudomonadati</taxon>
        <taxon>Bacteroidota</taxon>
        <taxon>Cytophagia</taxon>
        <taxon>Cytophagales</taxon>
        <taxon>Hymenobacteraceae</taxon>
        <taxon>Hymenobacter</taxon>
    </lineage>
</organism>
<protein>
    <submittedName>
        <fullName evidence="4">Patatin-like phospholipase family protein</fullName>
    </submittedName>
</protein>
<feature type="transmembrane region" description="Helical" evidence="2">
    <location>
        <begin position="456"/>
        <end position="480"/>
    </location>
</feature>
<keyword evidence="1" id="KW-0443">Lipid metabolism</keyword>
<feature type="transmembrane region" description="Helical" evidence="2">
    <location>
        <begin position="649"/>
        <end position="673"/>
    </location>
</feature>
<evidence type="ECO:0000256" key="1">
    <source>
        <dbReference type="ARBA" id="ARBA00023098"/>
    </source>
</evidence>
<dbReference type="PANTHER" id="PTHR10728:SF40">
    <property type="entry name" value="PATATIN FAMILY PROTEIN"/>
    <property type="match status" value="1"/>
</dbReference>
<dbReference type="Proteomes" id="UP000622017">
    <property type="component" value="Unassembled WGS sequence"/>
</dbReference>
<feature type="transmembrane region" description="Helical" evidence="2">
    <location>
        <begin position="492"/>
        <end position="517"/>
    </location>
</feature>
<keyword evidence="2" id="KW-0812">Transmembrane</keyword>
<feature type="domain" description="PNPLA" evidence="3">
    <location>
        <begin position="271"/>
        <end position="384"/>
    </location>
</feature>
<keyword evidence="2" id="KW-0472">Membrane</keyword>
<accession>A0ABR7MIM2</accession>
<feature type="transmembrane region" description="Helical" evidence="2">
    <location>
        <begin position="614"/>
        <end position="637"/>
    </location>
</feature>
<feature type="transmembrane region" description="Helical" evidence="2">
    <location>
        <begin position="386"/>
        <end position="406"/>
    </location>
</feature>
<dbReference type="Pfam" id="PF01734">
    <property type="entry name" value="Patatin"/>
    <property type="match status" value="1"/>
</dbReference>
<evidence type="ECO:0000313" key="4">
    <source>
        <dbReference type="EMBL" id="MBC6610452.1"/>
    </source>
</evidence>
<comment type="caution">
    <text evidence="4">The sequence shown here is derived from an EMBL/GenBank/DDBJ whole genome shotgun (WGS) entry which is preliminary data.</text>
</comment>
<proteinExistence type="predicted"/>
<feature type="transmembrane region" description="Helical" evidence="2">
    <location>
        <begin position="762"/>
        <end position="780"/>
    </location>
</feature>
<dbReference type="InterPro" id="IPR016035">
    <property type="entry name" value="Acyl_Trfase/lysoPLipase"/>
</dbReference>
<feature type="transmembrane region" description="Helical" evidence="2">
    <location>
        <begin position="418"/>
        <end position="436"/>
    </location>
</feature>
<dbReference type="EMBL" id="JACSCY010000003">
    <property type="protein sequence ID" value="MBC6610452.1"/>
    <property type="molecule type" value="Genomic_DNA"/>
</dbReference>